<protein>
    <submittedName>
        <fullName evidence="1">Uncharacterized protein</fullName>
    </submittedName>
</protein>
<evidence type="ECO:0000313" key="2">
    <source>
        <dbReference type="Proteomes" id="UP000768646"/>
    </source>
</evidence>
<keyword evidence="2" id="KW-1185">Reference proteome</keyword>
<organism evidence="1 2">
    <name type="scientific">Pneumocystis oryctolagi</name>
    <dbReference type="NCBI Taxonomy" id="42067"/>
    <lineage>
        <taxon>Eukaryota</taxon>
        <taxon>Fungi</taxon>
        <taxon>Dikarya</taxon>
        <taxon>Ascomycota</taxon>
        <taxon>Taphrinomycotina</taxon>
        <taxon>Pneumocystomycetes</taxon>
        <taxon>Pneumocystaceae</taxon>
        <taxon>Pneumocystis</taxon>
    </lineage>
</organism>
<name>A0ACB7CGN9_9ASCO</name>
<gene>
    <name evidence="1" type="ORF">PORY_000251</name>
</gene>
<dbReference type="EMBL" id="JABTEG010000001">
    <property type="protein sequence ID" value="KAG4306263.1"/>
    <property type="molecule type" value="Genomic_DNA"/>
</dbReference>
<comment type="caution">
    <text evidence="1">The sequence shown here is derived from an EMBL/GenBank/DDBJ whole genome shotgun (WGS) entry which is preliminary data.</text>
</comment>
<sequence>MKSRVLELNASDERGISIIREKVKNFARIAVSSSNNYPCPPYKIIILDEADSMTQDAQSALRRTMETYSKITRFCLICNYVTRIIGPLASRCSKFQFKPLSFQHSVEKLKYIATCENVKYDEGVIEKLIELSNGDLRKAITFLQSATRLVNTGSDIDTSNETSGSISLELITEISGVVPNNIIQHLFSICFSSKAPSYQSIDQYVSEIIAEGYSVNQVISQLHDCIISNELVSDAQKNAIAQVMGETDMLYLFSAEQLLREAFERQEPALQAPKQRLTDLEELHEFQGRKRKEFEDAIRRNRLAVGQWVRYAKWELEQKEFARARSIFERALDVDATNVPLWLHYIESEIKHRNINHARNLFDRVVTLLPRVDKFWFKYVYMEETLGNISGTRQIFERWMSWEPDEAAWYAYIRLEERYKEISRARAIFERFLTLYPEPKNWIKWAHFEQEYGTLDQVREVFTNAIDTLGEEFIDEKIFIAYGKFETKLKEYERARAIYKYALDRLPKSKSEALYNAYSSFEKQFGDEEGIEETIMAKRRVLYEEQIKENPKNYDTWFDYINLEESSGDPDKIRNIYERAIVHIPPSNEKKHWKRYIYIWIFYALYEELETKNYERCRQIYKECLKLIPHKSFTFSKIWVLYAKFEIRRLNLSVARKYLGMAIGMCPKNKLFKEYIGLELQLREFDRCRTLYEKFIEYDPCNCYAWIKYAELEHMLEDYARVRAIFELAIEEQHNLDMPELLWKAYIDFEFEEGEYDRTRILYERLLERTQHVKVWISFAHFEFSVSDESDNNSEDSKERARNVFRRAYKSLKEQNLKEERVILLEAWKQFEISNGDEKTLKVVEDQMPQVAKSRRKLDDGSYEEYYDYIFPTDEDKKNFKLLAMAQKWAAENKKRQNSTLEKPAEDQQNTHEK</sequence>
<accession>A0ACB7CGN9</accession>
<proteinExistence type="predicted"/>
<reference evidence="1 2" key="1">
    <citation type="journal article" date="2021" name="Commun. Biol.">
        <title>Genomic insights into the host specific adaptation of the Pneumocystis genus.</title>
        <authorList>
            <person name="Cisse O.H."/>
            <person name="Ma L."/>
            <person name="Dekker J.P."/>
            <person name="Khil P.P."/>
            <person name="Youn J.-H."/>
            <person name="Brenchley J.M."/>
            <person name="Blair R."/>
            <person name="Pahar B."/>
            <person name="Chabe M."/>
            <person name="Van Rompay K.K.A."/>
            <person name="Keesler R."/>
            <person name="Sukura A."/>
            <person name="Hirsch V."/>
            <person name="Kutty G."/>
            <person name="Liu Y."/>
            <person name="Peng L."/>
            <person name="Chen J."/>
            <person name="Song J."/>
            <person name="Weissenbacher-Lang C."/>
            <person name="Xu J."/>
            <person name="Upham N.S."/>
            <person name="Stajich J.E."/>
            <person name="Cuomo C.A."/>
            <person name="Cushion M.T."/>
            <person name="Kovacs J.A."/>
        </authorList>
    </citation>
    <scope>NUCLEOTIDE SEQUENCE [LARGE SCALE GENOMIC DNA]</scope>
    <source>
        <strain evidence="1 2">RABM</strain>
    </source>
</reference>
<evidence type="ECO:0000313" key="1">
    <source>
        <dbReference type="EMBL" id="KAG4306263.1"/>
    </source>
</evidence>
<dbReference type="Proteomes" id="UP000768646">
    <property type="component" value="Unassembled WGS sequence"/>
</dbReference>